<dbReference type="RefSeq" id="WP_371394230.1">
    <property type="nucleotide sequence ID" value="NZ_CP163421.1"/>
</dbReference>
<proteinExistence type="predicted"/>
<feature type="compositionally biased region" description="Polar residues" evidence="1">
    <location>
        <begin position="16"/>
        <end position="26"/>
    </location>
</feature>
<dbReference type="Proteomes" id="UP001596024">
    <property type="component" value="Unassembled WGS sequence"/>
</dbReference>
<keyword evidence="3" id="KW-1185">Reference proteome</keyword>
<feature type="region of interest" description="Disordered" evidence="1">
    <location>
        <begin position="1"/>
        <end position="62"/>
    </location>
</feature>
<sequence length="62" mass="6404">MALSHGAAMADGPQFNFPSQRNQDAAQATVRMPAERIGIGPQNSPELSARLAGQMVGPEGGI</sequence>
<evidence type="ECO:0000313" key="2">
    <source>
        <dbReference type="EMBL" id="MFC4726529.1"/>
    </source>
</evidence>
<name>A0ABV9NGX8_9PROT</name>
<protein>
    <submittedName>
        <fullName evidence="2">Uncharacterized protein</fullName>
    </submittedName>
</protein>
<organism evidence="2 3">
    <name type="scientific">Glycocaulis abyssi</name>
    <dbReference type="NCBI Taxonomy" id="1433403"/>
    <lineage>
        <taxon>Bacteria</taxon>
        <taxon>Pseudomonadati</taxon>
        <taxon>Pseudomonadota</taxon>
        <taxon>Alphaproteobacteria</taxon>
        <taxon>Maricaulales</taxon>
        <taxon>Maricaulaceae</taxon>
        <taxon>Glycocaulis</taxon>
    </lineage>
</organism>
<dbReference type="EMBL" id="JBHSGQ010000021">
    <property type="protein sequence ID" value="MFC4726529.1"/>
    <property type="molecule type" value="Genomic_DNA"/>
</dbReference>
<gene>
    <name evidence="2" type="ORF">ACFPB0_14655</name>
</gene>
<reference evidence="3" key="1">
    <citation type="journal article" date="2019" name="Int. J. Syst. Evol. Microbiol.">
        <title>The Global Catalogue of Microorganisms (GCM) 10K type strain sequencing project: providing services to taxonomists for standard genome sequencing and annotation.</title>
        <authorList>
            <consortium name="The Broad Institute Genomics Platform"/>
            <consortium name="The Broad Institute Genome Sequencing Center for Infectious Disease"/>
            <person name="Wu L."/>
            <person name="Ma J."/>
        </authorList>
    </citation>
    <scope>NUCLEOTIDE SEQUENCE [LARGE SCALE GENOMIC DNA]</scope>
    <source>
        <strain evidence="3">CCUG 62981</strain>
    </source>
</reference>
<comment type="caution">
    <text evidence="2">The sequence shown here is derived from an EMBL/GenBank/DDBJ whole genome shotgun (WGS) entry which is preliminary data.</text>
</comment>
<evidence type="ECO:0000256" key="1">
    <source>
        <dbReference type="SAM" id="MobiDB-lite"/>
    </source>
</evidence>
<accession>A0ABV9NGX8</accession>
<evidence type="ECO:0000313" key="3">
    <source>
        <dbReference type="Proteomes" id="UP001596024"/>
    </source>
</evidence>